<reference evidence="2" key="1">
    <citation type="submission" date="2017-04" db="EMBL/GenBank/DDBJ databases">
        <title>Function of individual gut microbiota members based on whole genome sequencing of pure cultures obtained from chicken caecum.</title>
        <authorList>
            <person name="Medvecky M."/>
            <person name="Cejkova D."/>
            <person name="Polansky O."/>
            <person name="Karasova D."/>
            <person name="Kubasova T."/>
            <person name="Cizek A."/>
            <person name="Rychlik I."/>
        </authorList>
    </citation>
    <scope>NUCLEOTIDE SEQUENCE [LARGE SCALE GENOMIC DNA]</scope>
    <source>
        <strain evidence="2">An175</strain>
    </source>
</reference>
<dbReference type="EMBL" id="NFKP01000003">
    <property type="protein sequence ID" value="OUP70641.1"/>
    <property type="molecule type" value="Genomic_DNA"/>
</dbReference>
<evidence type="ECO:0000313" key="1">
    <source>
        <dbReference type="EMBL" id="OUP70641.1"/>
    </source>
</evidence>
<organism evidence="1 2">
    <name type="scientific">Anaerotruncus colihominis</name>
    <dbReference type="NCBI Taxonomy" id="169435"/>
    <lineage>
        <taxon>Bacteria</taxon>
        <taxon>Bacillati</taxon>
        <taxon>Bacillota</taxon>
        <taxon>Clostridia</taxon>
        <taxon>Eubacteriales</taxon>
        <taxon>Oscillospiraceae</taxon>
        <taxon>Anaerotruncus</taxon>
    </lineage>
</organism>
<protein>
    <submittedName>
        <fullName evidence="1">Uncharacterized protein</fullName>
    </submittedName>
</protein>
<evidence type="ECO:0000313" key="2">
    <source>
        <dbReference type="Proteomes" id="UP000196386"/>
    </source>
</evidence>
<dbReference type="RefSeq" id="WP_087299794.1">
    <property type="nucleotide sequence ID" value="NZ_NFKP01000003.1"/>
</dbReference>
<accession>A0A1Y4N559</accession>
<dbReference type="AlphaFoldDB" id="A0A1Y4N559"/>
<dbReference type="Proteomes" id="UP000196386">
    <property type="component" value="Unassembled WGS sequence"/>
</dbReference>
<name>A0A1Y4N559_9FIRM</name>
<gene>
    <name evidence="1" type="ORF">B5F11_04145</name>
</gene>
<proteinExistence type="predicted"/>
<sequence>MNDEVLDLSDLMADHVETMAMPEDSVSSSELEFDDELEQFLNDTQEEINLLPEEPIDEKPILPFLFMDRVTVQEIDVYNKEGLFVRRPEGGKPDKEMQLCVCLDGEFVVLGWVKVSLRTFLLIKKLCSVRKLFIRAEDNLEEEITMEHLSSSYLLEAI</sequence>
<comment type="caution">
    <text evidence="1">The sequence shown here is derived from an EMBL/GenBank/DDBJ whole genome shotgun (WGS) entry which is preliminary data.</text>
</comment>